<dbReference type="InterPro" id="IPR022673">
    <property type="entry name" value="Hexokinase_C"/>
</dbReference>
<keyword evidence="7 14" id="KW-0067">ATP-binding</keyword>
<evidence type="ECO:0000313" key="18">
    <source>
        <dbReference type="Proteomes" id="UP000822476"/>
    </source>
</evidence>
<dbReference type="GO" id="GO:0006006">
    <property type="term" value="P:glucose metabolic process"/>
    <property type="evidence" value="ECO:0007669"/>
    <property type="project" value="TreeGrafter"/>
</dbReference>
<sequence length="478" mass="53182">MLSMEEKSAFIKVATGGRAPACNCSRVKKMLPTDEKIFMKVVEIMKAFDLSVQSYDKFCQTMYDTMGRGLKRSTHAHSSIKMFPTYVSAIPNGTETGMYLALDLGGTNYRVLLVQLGGSKTCPKIEERTYAIPSAKMTGTGEELFDYIATTLADFVRSHDLEDIKLSLGFTFSFPCIQKSLTNATLVRWTKGFSASDAEGANVASLFQRAIKKTGIKVQLVAVVNDTVGTLASCALEDPKCAIGLIVGTGTNAAYIEQSEFVEMLDENDAPQVVINTEWGAFGEGNEFEDLRTRFDKTVDSQSLHPGKQLFEKMVSGMYLGELVRQILIYLVEQKLLFRGEMPDKLRIKDSVLTKYLTEVERDPPHLHYNTHYMLTEDLAVPIVEPLDDKIVRYVCEMVSKRAAYLIGTGIACLLRRMNRPEVTVGIDGSLYKFHPKFQERMTDIIDKLKPKHTNFRLRLSEDGSGKGAAAIAAASTR</sequence>
<dbReference type="OrthoDB" id="419537at2759"/>
<dbReference type="GO" id="GO:0004340">
    <property type="term" value="F:glucokinase activity"/>
    <property type="evidence" value="ECO:0007669"/>
    <property type="project" value="TreeGrafter"/>
</dbReference>
<keyword evidence="5 14" id="KW-0547">Nucleotide-binding</keyword>
<dbReference type="GO" id="GO:0005739">
    <property type="term" value="C:mitochondrion"/>
    <property type="evidence" value="ECO:0007669"/>
    <property type="project" value="TreeGrafter"/>
</dbReference>
<dbReference type="EMBL" id="JTDE01000002">
    <property type="protein sequence ID" value="KAF7262714.1"/>
    <property type="molecule type" value="Genomic_DNA"/>
</dbReference>
<dbReference type="InterPro" id="IPR022672">
    <property type="entry name" value="Hexokinase_N"/>
</dbReference>
<organism evidence="17 18">
    <name type="scientific">Paragonimus skrjabini miyazakii</name>
    <dbReference type="NCBI Taxonomy" id="59628"/>
    <lineage>
        <taxon>Eukaryota</taxon>
        <taxon>Metazoa</taxon>
        <taxon>Spiralia</taxon>
        <taxon>Lophotrochozoa</taxon>
        <taxon>Platyhelminthes</taxon>
        <taxon>Trematoda</taxon>
        <taxon>Digenea</taxon>
        <taxon>Plagiorchiida</taxon>
        <taxon>Troglotremata</taxon>
        <taxon>Troglotrematidae</taxon>
        <taxon>Paragonimus</taxon>
    </lineage>
</organism>
<evidence type="ECO:0000256" key="8">
    <source>
        <dbReference type="ARBA" id="ARBA00023152"/>
    </source>
</evidence>
<dbReference type="InterPro" id="IPR019807">
    <property type="entry name" value="Hexokinase_BS"/>
</dbReference>
<dbReference type="GO" id="GO:0005524">
    <property type="term" value="F:ATP binding"/>
    <property type="evidence" value="ECO:0007669"/>
    <property type="project" value="UniProtKB-UniRule"/>
</dbReference>
<dbReference type="InterPro" id="IPR001312">
    <property type="entry name" value="Hexokinase"/>
</dbReference>
<comment type="pathway">
    <text evidence="1">Carbohydrate degradation; glycolysis; D-glyceraldehyde 3-phosphate and glycerone phosphate from D-glucose: step 1/4.</text>
</comment>
<evidence type="ECO:0000256" key="13">
    <source>
        <dbReference type="ARBA" id="ARBA00059457"/>
    </source>
</evidence>
<evidence type="ECO:0000256" key="5">
    <source>
        <dbReference type="ARBA" id="ARBA00022741"/>
    </source>
</evidence>
<dbReference type="Gene3D" id="3.30.420.40">
    <property type="match status" value="1"/>
</dbReference>
<comment type="pathway">
    <text evidence="2">Carbohydrate metabolism; hexose metabolism.</text>
</comment>
<dbReference type="GO" id="GO:0005829">
    <property type="term" value="C:cytosol"/>
    <property type="evidence" value="ECO:0007669"/>
    <property type="project" value="TreeGrafter"/>
</dbReference>
<evidence type="ECO:0000256" key="2">
    <source>
        <dbReference type="ARBA" id="ARBA00005028"/>
    </source>
</evidence>
<dbReference type="PROSITE" id="PS51748">
    <property type="entry name" value="HEXOKINASE_2"/>
    <property type="match status" value="1"/>
</dbReference>
<proteinExistence type="inferred from homology"/>
<evidence type="ECO:0000256" key="10">
    <source>
        <dbReference type="ARBA" id="ARBA00047905"/>
    </source>
</evidence>
<comment type="catalytic activity">
    <reaction evidence="12">
        <text>D-mannose + ATP = D-mannose 6-phosphate + ADP + H(+)</text>
        <dbReference type="Rhea" id="RHEA:11028"/>
        <dbReference type="ChEBI" id="CHEBI:4208"/>
        <dbReference type="ChEBI" id="CHEBI:15378"/>
        <dbReference type="ChEBI" id="CHEBI:30616"/>
        <dbReference type="ChEBI" id="CHEBI:58735"/>
        <dbReference type="ChEBI" id="CHEBI:456216"/>
        <dbReference type="EC" id="2.7.1.1"/>
    </reaction>
    <physiologicalReaction direction="left-to-right" evidence="12">
        <dbReference type="Rhea" id="RHEA:11029"/>
    </physiologicalReaction>
</comment>
<evidence type="ECO:0000259" key="15">
    <source>
        <dbReference type="Pfam" id="PF00349"/>
    </source>
</evidence>
<dbReference type="PRINTS" id="PR00475">
    <property type="entry name" value="HEXOKINASE"/>
</dbReference>
<protein>
    <recommendedName>
        <fullName evidence="14">Phosphotransferase</fullName>
        <ecNumber evidence="14">2.7.1.-</ecNumber>
    </recommendedName>
</protein>
<dbReference type="AlphaFoldDB" id="A0A8S9Z7U8"/>
<evidence type="ECO:0000313" key="17">
    <source>
        <dbReference type="EMBL" id="KAF7262714.1"/>
    </source>
</evidence>
<keyword evidence="6 14" id="KW-0418">Kinase</keyword>
<comment type="catalytic activity">
    <reaction evidence="9">
        <text>a D-hexose + ATP = a D-hexose 6-phosphate + ADP + H(+)</text>
        <dbReference type="Rhea" id="RHEA:22740"/>
        <dbReference type="ChEBI" id="CHEBI:4194"/>
        <dbReference type="ChEBI" id="CHEBI:15378"/>
        <dbReference type="ChEBI" id="CHEBI:30616"/>
        <dbReference type="ChEBI" id="CHEBI:229467"/>
        <dbReference type="ChEBI" id="CHEBI:456216"/>
        <dbReference type="EC" id="2.7.1.1"/>
    </reaction>
    <physiologicalReaction direction="left-to-right" evidence="9">
        <dbReference type="Rhea" id="RHEA:22741"/>
    </physiologicalReaction>
</comment>
<dbReference type="PANTHER" id="PTHR19443:SF16">
    <property type="entry name" value="HEXOKINASE TYPE 1-RELATED"/>
    <property type="match status" value="1"/>
</dbReference>
<comment type="function">
    <text evidence="13">Catalyzes the phosphorylation of various hexoses to hexose 6-phosphate.</text>
</comment>
<dbReference type="GO" id="GO:0008865">
    <property type="term" value="F:fructokinase activity"/>
    <property type="evidence" value="ECO:0007669"/>
    <property type="project" value="TreeGrafter"/>
</dbReference>
<evidence type="ECO:0000256" key="9">
    <source>
        <dbReference type="ARBA" id="ARBA00044613"/>
    </source>
</evidence>
<dbReference type="SUPFAM" id="SSF53067">
    <property type="entry name" value="Actin-like ATPase domain"/>
    <property type="match status" value="2"/>
</dbReference>
<dbReference type="InterPro" id="IPR043129">
    <property type="entry name" value="ATPase_NBD"/>
</dbReference>
<dbReference type="GO" id="GO:0001678">
    <property type="term" value="P:intracellular glucose homeostasis"/>
    <property type="evidence" value="ECO:0007669"/>
    <property type="project" value="InterPro"/>
</dbReference>
<name>A0A8S9Z7U8_9TREM</name>
<feature type="domain" description="Hexokinase C-terminal" evidence="16">
    <location>
        <begin position="243"/>
        <end position="474"/>
    </location>
</feature>
<dbReference type="FunFam" id="3.40.367.20:FF:000005">
    <property type="entry name" value="Phosphotransferase"/>
    <property type="match status" value="1"/>
</dbReference>
<comment type="caution">
    <text evidence="17">The sequence shown here is derived from an EMBL/GenBank/DDBJ whole genome shotgun (WGS) entry which is preliminary data.</text>
</comment>
<reference evidence="17" key="1">
    <citation type="submission" date="2019-07" db="EMBL/GenBank/DDBJ databases">
        <title>Annotation for the trematode Paragonimus miyazaki's.</title>
        <authorList>
            <person name="Choi Y.-J."/>
        </authorList>
    </citation>
    <scope>NUCLEOTIDE SEQUENCE</scope>
    <source>
        <strain evidence="17">Japan</strain>
    </source>
</reference>
<evidence type="ECO:0000256" key="1">
    <source>
        <dbReference type="ARBA" id="ARBA00004888"/>
    </source>
</evidence>
<dbReference type="Gene3D" id="3.40.367.20">
    <property type="match status" value="1"/>
</dbReference>
<keyword evidence="8 14" id="KW-0324">Glycolysis</keyword>
<comment type="catalytic activity">
    <reaction evidence="10">
        <text>D-fructose + ATP = D-fructose 6-phosphate + ADP + H(+)</text>
        <dbReference type="Rhea" id="RHEA:16125"/>
        <dbReference type="ChEBI" id="CHEBI:15378"/>
        <dbReference type="ChEBI" id="CHEBI:30616"/>
        <dbReference type="ChEBI" id="CHEBI:37721"/>
        <dbReference type="ChEBI" id="CHEBI:61527"/>
        <dbReference type="ChEBI" id="CHEBI:456216"/>
        <dbReference type="EC" id="2.7.1.1"/>
    </reaction>
    <physiologicalReaction direction="left-to-right" evidence="10">
        <dbReference type="Rhea" id="RHEA:16126"/>
    </physiologicalReaction>
</comment>
<dbReference type="PANTHER" id="PTHR19443">
    <property type="entry name" value="HEXOKINASE"/>
    <property type="match status" value="1"/>
</dbReference>
<dbReference type="Proteomes" id="UP000822476">
    <property type="component" value="Unassembled WGS sequence"/>
</dbReference>
<comment type="similarity">
    <text evidence="3 14">Belongs to the hexokinase family.</text>
</comment>
<evidence type="ECO:0000256" key="7">
    <source>
        <dbReference type="ARBA" id="ARBA00022840"/>
    </source>
</evidence>
<evidence type="ECO:0000256" key="6">
    <source>
        <dbReference type="ARBA" id="ARBA00022777"/>
    </source>
</evidence>
<comment type="catalytic activity">
    <reaction evidence="11">
        <text>D-glucose + ATP = D-glucose 6-phosphate + ADP + H(+)</text>
        <dbReference type="Rhea" id="RHEA:17825"/>
        <dbReference type="ChEBI" id="CHEBI:4167"/>
        <dbReference type="ChEBI" id="CHEBI:15378"/>
        <dbReference type="ChEBI" id="CHEBI:30616"/>
        <dbReference type="ChEBI" id="CHEBI:61548"/>
        <dbReference type="ChEBI" id="CHEBI:456216"/>
        <dbReference type="EC" id="2.7.1.1"/>
    </reaction>
    <physiologicalReaction direction="left-to-right" evidence="11">
        <dbReference type="Rhea" id="RHEA:17826"/>
    </physiologicalReaction>
</comment>
<dbReference type="Pfam" id="PF03727">
    <property type="entry name" value="Hexokinase_2"/>
    <property type="match status" value="1"/>
</dbReference>
<evidence type="ECO:0000256" key="11">
    <source>
        <dbReference type="ARBA" id="ARBA00048160"/>
    </source>
</evidence>
<dbReference type="EC" id="2.7.1.-" evidence="14"/>
<feature type="domain" description="Hexokinase N-terminal" evidence="15">
    <location>
        <begin position="41"/>
        <end position="235"/>
    </location>
</feature>
<keyword evidence="4 14" id="KW-0808">Transferase</keyword>
<dbReference type="GO" id="GO:0005536">
    <property type="term" value="F:D-glucose binding"/>
    <property type="evidence" value="ECO:0007669"/>
    <property type="project" value="InterPro"/>
</dbReference>
<keyword evidence="18" id="KW-1185">Reference proteome</keyword>
<evidence type="ECO:0000256" key="12">
    <source>
        <dbReference type="ARBA" id="ARBA00050361"/>
    </source>
</evidence>
<gene>
    <name evidence="17" type="ORF">EG68_00016</name>
</gene>
<accession>A0A8S9Z7U8</accession>
<dbReference type="CDD" id="cd24019">
    <property type="entry name" value="ASKHA_NBD_HK_meta"/>
    <property type="match status" value="1"/>
</dbReference>
<evidence type="ECO:0000256" key="4">
    <source>
        <dbReference type="ARBA" id="ARBA00022679"/>
    </source>
</evidence>
<dbReference type="PROSITE" id="PS00378">
    <property type="entry name" value="HEXOKINASE_1"/>
    <property type="match status" value="1"/>
</dbReference>
<dbReference type="Pfam" id="PF00349">
    <property type="entry name" value="Hexokinase_1"/>
    <property type="match status" value="1"/>
</dbReference>
<evidence type="ECO:0000256" key="3">
    <source>
        <dbReference type="ARBA" id="ARBA00009225"/>
    </source>
</evidence>
<dbReference type="FunFam" id="3.30.420.40:FF:000095">
    <property type="entry name" value="Phosphotransferase"/>
    <property type="match status" value="1"/>
</dbReference>
<evidence type="ECO:0000256" key="14">
    <source>
        <dbReference type="RuleBase" id="RU362007"/>
    </source>
</evidence>
<evidence type="ECO:0000259" key="16">
    <source>
        <dbReference type="Pfam" id="PF03727"/>
    </source>
</evidence>
<dbReference type="GO" id="GO:0006096">
    <property type="term" value="P:glycolytic process"/>
    <property type="evidence" value="ECO:0007669"/>
    <property type="project" value="UniProtKB-KW"/>
</dbReference>